<dbReference type="KEGG" id="srub:C2R22_05640"/>
<keyword evidence="2" id="KW-1185">Reference proteome</keyword>
<dbReference type="AlphaFoldDB" id="A0A2I8VH02"/>
<dbReference type="GeneID" id="35591552"/>
<organism evidence="1 2">
    <name type="scientific">Salinigranum rubrum</name>
    <dbReference type="NCBI Taxonomy" id="755307"/>
    <lineage>
        <taxon>Archaea</taxon>
        <taxon>Methanobacteriati</taxon>
        <taxon>Methanobacteriota</taxon>
        <taxon>Stenosarchaea group</taxon>
        <taxon>Halobacteria</taxon>
        <taxon>Halobacteriales</taxon>
        <taxon>Haloferacaceae</taxon>
        <taxon>Salinigranum</taxon>
    </lineage>
</organism>
<reference evidence="1 2" key="1">
    <citation type="submission" date="2018-01" db="EMBL/GenBank/DDBJ databases">
        <title>Complete genome sequence of Salinigranum rubrum GX10T, an extremely halophilic archaeon isolated from a marine solar saltern.</title>
        <authorList>
            <person name="Han S."/>
        </authorList>
    </citation>
    <scope>NUCLEOTIDE SEQUENCE [LARGE SCALE GENOMIC DNA]</scope>
    <source>
        <strain evidence="1 2">GX10</strain>
    </source>
</reference>
<dbReference type="RefSeq" id="WP_103424893.1">
    <property type="nucleotide sequence ID" value="NZ_CP026309.1"/>
</dbReference>
<dbReference type="Proteomes" id="UP000236584">
    <property type="component" value="Chromosome"/>
</dbReference>
<protein>
    <submittedName>
        <fullName evidence="1">Uncharacterized protein</fullName>
    </submittedName>
</protein>
<proteinExistence type="predicted"/>
<evidence type="ECO:0000313" key="2">
    <source>
        <dbReference type="Proteomes" id="UP000236584"/>
    </source>
</evidence>
<dbReference type="EMBL" id="CP026309">
    <property type="protein sequence ID" value="AUV81205.1"/>
    <property type="molecule type" value="Genomic_DNA"/>
</dbReference>
<sequence length="123" mass="13439">MNVDRITLITLITLITPNDEPNIDLDLARDEGYVHERETHVSVSVPAAAVGTDDVEDYPITVSGGRPADGALGRSSRTFTYSGEIVEVSTRHCHVAGDRLRFRCEPGSLRSRHPRTAPRGTLS</sequence>
<gene>
    <name evidence="1" type="ORF">C2R22_05640</name>
</gene>
<accession>A0A2I8VH02</accession>
<name>A0A2I8VH02_9EURY</name>
<evidence type="ECO:0000313" key="1">
    <source>
        <dbReference type="EMBL" id="AUV81205.1"/>
    </source>
</evidence>